<gene>
    <name evidence="2" type="ORF">GCM10023335_67910</name>
</gene>
<organism evidence="2 3">
    <name type="scientific">Streptomyces siamensis</name>
    <dbReference type="NCBI Taxonomy" id="1274986"/>
    <lineage>
        <taxon>Bacteria</taxon>
        <taxon>Bacillati</taxon>
        <taxon>Actinomycetota</taxon>
        <taxon>Actinomycetes</taxon>
        <taxon>Kitasatosporales</taxon>
        <taxon>Streptomycetaceae</taxon>
        <taxon>Streptomyces</taxon>
    </lineage>
</organism>
<keyword evidence="1" id="KW-0732">Signal</keyword>
<proteinExistence type="predicted"/>
<evidence type="ECO:0000313" key="3">
    <source>
        <dbReference type="Proteomes" id="UP001501759"/>
    </source>
</evidence>
<feature type="chain" id="PRO_5045786493" evidence="1">
    <location>
        <begin position="32"/>
        <end position="140"/>
    </location>
</feature>
<reference evidence="3" key="1">
    <citation type="journal article" date="2019" name="Int. J. Syst. Evol. Microbiol.">
        <title>The Global Catalogue of Microorganisms (GCM) 10K type strain sequencing project: providing services to taxonomists for standard genome sequencing and annotation.</title>
        <authorList>
            <consortium name="The Broad Institute Genomics Platform"/>
            <consortium name="The Broad Institute Genome Sequencing Center for Infectious Disease"/>
            <person name="Wu L."/>
            <person name="Ma J."/>
        </authorList>
    </citation>
    <scope>NUCLEOTIDE SEQUENCE [LARGE SCALE GENOMIC DNA]</scope>
    <source>
        <strain evidence="3">JCM 18409</strain>
    </source>
</reference>
<name>A0ABP9JE26_9ACTN</name>
<evidence type="ECO:0000313" key="2">
    <source>
        <dbReference type="EMBL" id="GAA5029172.1"/>
    </source>
</evidence>
<dbReference type="RefSeq" id="WP_345656581.1">
    <property type="nucleotide sequence ID" value="NZ_BAABKB010000031.1"/>
</dbReference>
<accession>A0ABP9JE26</accession>
<comment type="caution">
    <text evidence="2">The sequence shown here is derived from an EMBL/GenBank/DDBJ whole genome shotgun (WGS) entry which is preliminary data.</text>
</comment>
<keyword evidence="3" id="KW-1185">Reference proteome</keyword>
<evidence type="ECO:0000256" key="1">
    <source>
        <dbReference type="SAM" id="SignalP"/>
    </source>
</evidence>
<dbReference type="EMBL" id="BAABKB010000031">
    <property type="protein sequence ID" value="GAA5029172.1"/>
    <property type="molecule type" value="Genomic_DNA"/>
</dbReference>
<dbReference type="Proteomes" id="UP001501759">
    <property type="component" value="Unassembled WGS sequence"/>
</dbReference>
<sequence length="140" mass="15719">MNKLTTRLALAAATVTMTGSALLAVTGTASAATLPADQHGAHTTAVVSVTQHSGLSRISQGWSLSDGQRQWHGERDASGYTYWRTDDHGPQLRYDGHHVYHRHHGQWTALTQTDERAYAFDRWHFDQLWTLYVLEDPYSI</sequence>
<feature type="signal peptide" evidence="1">
    <location>
        <begin position="1"/>
        <end position="31"/>
    </location>
</feature>
<protein>
    <submittedName>
        <fullName evidence="2">Uncharacterized protein</fullName>
    </submittedName>
</protein>